<comment type="caution">
    <text evidence="2">The sequence shown here is derived from an EMBL/GenBank/DDBJ whole genome shotgun (WGS) entry which is preliminary data.</text>
</comment>
<feature type="region of interest" description="Disordered" evidence="1">
    <location>
        <begin position="406"/>
        <end position="450"/>
    </location>
</feature>
<feature type="compositionally biased region" description="Low complexity" evidence="1">
    <location>
        <begin position="283"/>
        <end position="297"/>
    </location>
</feature>
<dbReference type="Proteomes" id="UP000094527">
    <property type="component" value="Unassembled WGS sequence"/>
</dbReference>
<keyword evidence="3" id="KW-1185">Reference proteome</keyword>
<evidence type="ECO:0000313" key="3">
    <source>
        <dbReference type="Proteomes" id="UP000094527"/>
    </source>
</evidence>
<gene>
    <name evidence="2" type="ORF">Ocin01_05295</name>
</gene>
<dbReference type="EMBL" id="LJIJ01000155">
    <property type="protein sequence ID" value="ODN01381.1"/>
    <property type="molecule type" value="Genomic_DNA"/>
</dbReference>
<reference evidence="2 3" key="1">
    <citation type="journal article" date="2016" name="Genome Biol. Evol.">
        <title>Gene Family Evolution Reflects Adaptation to Soil Environmental Stressors in the Genome of the Collembolan Orchesella cincta.</title>
        <authorList>
            <person name="Faddeeva-Vakhrusheva A."/>
            <person name="Derks M.F."/>
            <person name="Anvar S.Y."/>
            <person name="Agamennone V."/>
            <person name="Suring W."/>
            <person name="Smit S."/>
            <person name="van Straalen N.M."/>
            <person name="Roelofs D."/>
        </authorList>
    </citation>
    <scope>NUCLEOTIDE SEQUENCE [LARGE SCALE GENOMIC DNA]</scope>
    <source>
        <tissue evidence="2">Mixed pool</tissue>
    </source>
</reference>
<feature type="region of interest" description="Disordered" evidence="1">
    <location>
        <begin position="1"/>
        <end position="45"/>
    </location>
</feature>
<organism evidence="2 3">
    <name type="scientific">Orchesella cincta</name>
    <name type="common">Springtail</name>
    <name type="synonym">Podura cincta</name>
    <dbReference type="NCBI Taxonomy" id="48709"/>
    <lineage>
        <taxon>Eukaryota</taxon>
        <taxon>Metazoa</taxon>
        <taxon>Ecdysozoa</taxon>
        <taxon>Arthropoda</taxon>
        <taxon>Hexapoda</taxon>
        <taxon>Collembola</taxon>
        <taxon>Entomobryomorpha</taxon>
        <taxon>Entomobryoidea</taxon>
        <taxon>Orchesellidae</taxon>
        <taxon>Orchesellinae</taxon>
        <taxon>Orchesella</taxon>
    </lineage>
</organism>
<feature type="region of interest" description="Disordered" evidence="1">
    <location>
        <begin position="371"/>
        <end position="391"/>
    </location>
</feature>
<sequence length="498" mass="53344">MLAFHGSECSPPNGGLPVASEPTTPPMPLKKRTQGSSNPGCSGDSECSDGHYCGGRGPRKQCRECYDCAKMQRSYKVAYDGKACAHNQLECGECNAGYTEHGGACLPDEPIPPGLSHAVGGFNSLLQPDVEKKEETGKYASINPTTIIVSSVVTAIAMTIVGVGICKGVNSIPSASRTKRGGTVEGNEEEALTSYNNFTCNEPSAPPDEYGQQPPYLPGIKENNMMQSLYTKPCDRLINDKRQRALPFGNGGNGVGDWIVTDDDAVEVPDETDSNPNIPPQPQSSSTGANSGNANGSLHRQAARRSLPAQGHVSVHTPRGPTANALRGEILGGHPPFHQNGENVDPVLGRISIHFNAEIQFRNYTWQNEPPAAQNPPHMAVSAPASPSPSRIDETFPSLDIMPAYFNDSRDSGTGTDDEQHGRTVPSLSVSGSDLDDSMFDDADNTQGPTPVPQRAVAVDIQQPIQNNFANAIMLHPIVDFERQIEDDVNHHNMEVEE</sequence>
<evidence type="ECO:0000256" key="1">
    <source>
        <dbReference type="SAM" id="MobiDB-lite"/>
    </source>
</evidence>
<proteinExistence type="predicted"/>
<feature type="compositionally biased region" description="Acidic residues" evidence="1">
    <location>
        <begin position="434"/>
        <end position="444"/>
    </location>
</feature>
<dbReference type="AlphaFoldDB" id="A0A1D2N822"/>
<feature type="region of interest" description="Disordered" evidence="1">
    <location>
        <begin position="267"/>
        <end position="338"/>
    </location>
</feature>
<evidence type="ECO:0000313" key="2">
    <source>
        <dbReference type="EMBL" id="ODN01381.1"/>
    </source>
</evidence>
<accession>A0A1D2N822</accession>
<protein>
    <submittedName>
        <fullName evidence="2">Uncharacterized protein</fullName>
    </submittedName>
</protein>
<feature type="compositionally biased region" description="Low complexity" evidence="1">
    <location>
        <begin position="376"/>
        <end position="390"/>
    </location>
</feature>
<name>A0A1D2N822_ORCCI</name>